<dbReference type="PANTHER" id="PTHR10315">
    <property type="entry name" value="E3 UBIQUITIN PROTEIN LIGASE SIAH"/>
    <property type="match status" value="1"/>
</dbReference>
<organism evidence="7 8">
    <name type="scientific">Sorghum bicolor</name>
    <name type="common">Sorghum</name>
    <name type="synonym">Sorghum vulgare</name>
    <dbReference type="NCBI Taxonomy" id="4558"/>
    <lineage>
        <taxon>Eukaryota</taxon>
        <taxon>Viridiplantae</taxon>
        <taxon>Streptophyta</taxon>
        <taxon>Embryophyta</taxon>
        <taxon>Tracheophyta</taxon>
        <taxon>Spermatophyta</taxon>
        <taxon>Magnoliopsida</taxon>
        <taxon>Liliopsida</taxon>
        <taxon>Poales</taxon>
        <taxon>Poaceae</taxon>
        <taxon>PACMAD clade</taxon>
        <taxon>Panicoideae</taxon>
        <taxon>Andropogonodae</taxon>
        <taxon>Andropogoneae</taxon>
        <taxon>Sorghinae</taxon>
        <taxon>Sorghum</taxon>
    </lineage>
</organism>
<dbReference type="SUPFAM" id="SSF49599">
    <property type="entry name" value="TRAF domain-like"/>
    <property type="match status" value="1"/>
</dbReference>
<feature type="region of interest" description="Disordered" evidence="4">
    <location>
        <begin position="1"/>
        <end position="32"/>
    </location>
</feature>
<keyword evidence="2" id="KW-0863">Zinc-finger</keyword>
<feature type="transmembrane region" description="Helical" evidence="5">
    <location>
        <begin position="157"/>
        <end position="180"/>
    </location>
</feature>
<dbReference type="AlphaFoldDB" id="A0A921RBX7"/>
<keyword evidence="1" id="KW-0479">Metal-binding</keyword>
<name>A0A921RBX7_SORBI</name>
<sequence>METKIESKEEVQRRRLREEDDSSSSTRAARSVTAPTAVEIELEVLDCTICYHPLKPPVFQCAVGHVVCSACRAKLAGRSCHMCGGATSFSRCFAVEHIVESVRVPCANAGRGCAAMMPYHGKEEHEKTCRPHAEVKAVTGPDPKQGGINRGSIGRNLLAGLVFAGISIIPVAIPVVHGIIKHFSNTGDCSRVATVAT</sequence>
<evidence type="ECO:0000256" key="5">
    <source>
        <dbReference type="SAM" id="Phobius"/>
    </source>
</evidence>
<evidence type="ECO:0000256" key="3">
    <source>
        <dbReference type="ARBA" id="ARBA00022833"/>
    </source>
</evidence>
<evidence type="ECO:0000313" key="8">
    <source>
        <dbReference type="Proteomes" id="UP000807115"/>
    </source>
</evidence>
<evidence type="ECO:0000259" key="6">
    <source>
        <dbReference type="Pfam" id="PF21362"/>
    </source>
</evidence>
<keyword evidence="3" id="KW-0862">Zinc</keyword>
<evidence type="ECO:0000256" key="4">
    <source>
        <dbReference type="SAM" id="MobiDB-lite"/>
    </source>
</evidence>
<dbReference type="Gene3D" id="3.30.40.10">
    <property type="entry name" value="Zinc/RING finger domain, C3HC4 (zinc finger)"/>
    <property type="match status" value="2"/>
</dbReference>
<dbReference type="GO" id="GO:0008270">
    <property type="term" value="F:zinc ion binding"/>
    <property type="evidence" value="ECO:0007669"/>
    <property type="project" value="UniProtKB-KW"/>
</dbReference>
<keyword evidence="5" id="KW-1133">Transmembrane helix</keyword>
<dbReference type="Proteomes" id="UP000807115">
    <property type="component" value="Chromosome 3"/>
</dbReference>
<evidence type="ECO:0000256" key="1">
    <source>
        <dbReference type="ARBA" id="ARBA00022723"/>
    </source>
</evidence>
<dbReference type="Pfam" id="PF21362">
    <property type="entry name" value="Sina_RING"/>
    <property type="match status" value="1"/>
</dbReference>
<comment type="caution">
    <text evidence="7">The sequence shown here is derived from an EMBL/GenBank/DDBJ whole genome shotgun (WGS) entry which is preliminary data.</text>
</comment>
<gene>
    <name evidence="7" type="ORF">BDA96_03G094700</name>
</gene>
<feature type="compositionally biased region" description="Basic and acidic residues" evidence="4">
    <location>
        <begin position="1"/>
        <end position="18"/>
    </location>
</feature>
<proteinExistence type="predicted"/>
<evidence type="ECO:0000313" key="7">
    <source>
        <dbReference type="EMBL" id="KAG0536808.1"/>
    </source>
</evidence>
<keyword evidence="5" id="KW-0472">Membrane</keyword>
<feature type="domain" description="E3 ubiquitin-protein ligase Sina-like RING finger" evidence="6">
    <location>
        <begin position="47"/>
        <end position="83"/>
    </location>
</feature>
<dbReference type="EMBL" id="CM027682">
    <property type="protein sequence ID" value="KAG0536808.1"/>
    <property type="molecule type" value="Genomic_DNA"/>
</dbReference>
<dbReference type="InterPro" id="IPR052088">
    <property type="entry name" value="E3_ubiquitin-ligase_SINA"/>
</dbReference>
<protein>
    <recommendedName>
        <fullName evidence="6">E3 ubiquitin-protein ligase Sina-like RING finger domain-containing protein</fullName>
    </recommendedName>
</protein>
<dbReference type="InterPro" id="IPR013083">
    <property type="entry name" value="Znf_RING/FYVE/PHD"/>
</dbReference>
<dbReference type="PANTHER" id="PTHR10315:SF165">
    <property type="entry name" value="RING-TYPE E3 UBIQUITIN TRANSFERASE"/>
    <property type="match status" value="1"/>
</dbReference>
<evidence type="ECO:0000256" key="2">
    <source>
        <dbReference type="ARBA" id="ARBA00022771"/>
    </source>
</evidence>
<reference evidence="7" key="2">
    <citation type="submission" date="2020-10" db="EMBL/GenBank/DDBJ databases">
        <authorList>
            <person name="Cooper E.A."/>
            <person name="Brenton Z.W."/>
            <person name="Flinn B.S."/>
            <person name="Jenkins J."/>
            <person name="Shu S."/>
            <person name="Flowers D."/>
            <person name="Luo F."/>
            <person name="Wang Y."/>
            <person name="Xia P."/>
            <person name="Barry K."/>
            <person name="Daum C."/>
            <person name="Lipzen A."/>
            <person name="Yoshinaga Y."/>
            <person name="Schmutz J."/>
            <person name="Saski C."/>
            <person name="Vermerris W."/>
            <person name="Kresovich S."/>
        </authorList>
    </citation>
    <scope>NUCLEOTIDE SEQUENCE</scope>
</reference>
<dbReference type="InterPro" id="IPR049548">
    <property type="entry name" value="Sina-like_RING"/>
</dbReference>
<accession>A0A921RBX7</accession>
<keyword evidence="5" id="KW-0812">Transmembrane</keyword>
<reference evidence="7" key="1">
    <citation type="journal article" date="2019" name="BMC Genomics">
        <title>A new reference genome for Sorghum bicolor reveals high levels of sequence similarity between sweet and grain genotypes: implications for the genetics of sugar metabolism.</title>
        <authorList>
            <person name="Cooper E.A."/>
            <person name="Brenton Z.W."/>
            <person name="Flinn B.S."/>
            <person name="Jenkins J."/>
            <person name="Shu S."/>
            <person name="Flowers D."/>
            <person name="Luo F."/>
            <person name="Wang Y."/>
            <person name="Xia P."/>
            <person name="Barry K."/>
            <person name="Daum C."/>
            <person name="Lipzen A."/>
            <person name="Yoshinaga Y."/>
            <person name="Schmutz J."/>
            <person name="Saski C."/>
            <person name="Vermerris W."/>
            <person name="Kresovich S."/>
        </authorList>
    </citation>
    <scope>NUCLEOTIDE SEQUENCE</scope>
</reference>